<feature type="transmembrane region" description="Helical" evidence="1">
    <location>
        <begin position="6"/>
        <end position="25"/>
    </location>
</feature>
<comment type="caution">
    <text evidence="3">The sequence shown here is derived from an EMBL/GenBank/DDBJ whole genome shotgun (WGS) entry which is preliminary data.</text>
</comment>
<evidence type="ECO:0000256" key="1">
    <source>
        <dbReference type="SAM" id="Phobius"/>
    </source>
</evidence>
<feature type="domain" description="EamA" evidence="2">
    <location>
        <begin position="4"/>
        <end position="74"/>
    </location>
</feature>
<dbReference type="AlphaFoldDB" id="A0A2M7XXG0"/>
<dbReference type="SUPFAM" id="SSF103481">
    <property type="entry name" value="Multidrug resistance efflux transporter EmrE"/>
    <property type="match status" value="1"/>
</dbReference>
<protein>
    <recommendedName>
        <fullName evidence="2">EamA domain-containing protein</fullName>
    </recommendedName>
</protein>
<evidence type="ECO:0000313" key="4">
    <source>
        <dbReference type="Proteomes" id="UP000229647"/>
    </source>
</evidence>
<keyword evidence="1" id="KW-0472">Membrane</keyword>
<dbReference type="GO" id="GO:0016020">
    <property type="term" value="C:membrane"/>
    <property type="evidence" value="ECO:0007669"/>
    <property type="project" value="InterPro"/>
</dbReference>
<feature type="transmembrane region" description="Helical" evidence="1">
    <location>
        <begin position="32"/>
        <end position="51"/>
    </location>
</feature>
<organism evidence="3 4">
    <name type="scientific">Candidatus Roizmanbacteria bacterium CG_4_9_14_3_um_filter_33_18</name>
    <dbReference type="NCBI Taxonomy" id="1974841"/>
    <lineage>
        <taxon>Bacteria</taxon>
        <taxon>Candidatus Roizmaniibacteriota</taxon>
    </lineage>
</organism>
<dbReference type="Gene3D" id="1.10.3730.20">
    <property type="match status" value="1"/>
</dbReference>
<proteinExistence type="predicted"/>
<dbReference type="InterPro" id="IPR037185">
    <property type="entry name" value="EmrE-like"/>
</dbReference>
<keyword evidence="1" id="KW-1133">Transmembrane helix</keyword>
<dbReference type="EMBL" id="PFWL01000154">
    <property type="protein sequence ID" value="PJA55412.1"/>
    <property type="molecule type" value="Genomic_DNA"/>
</dbReference>
<evidence type="ECO:0000313" key="3">
    <source>
        <dbReference type="EMBL" id="PJA55412.1"/>
    </source>
</evidence>
<dbReference type="Pfam" id="PF00892">
    <property type="entry name" value="EamA"/>
    <property type="match status" value="1"/>
</dbReference>
<feature type="non-terminal residue" evidence="3">
    <location>
        <position position="1"/>
    </location>
</feature>
<dbReference type="InterPro" id="IPR000620">
    <property type="entry name" value="EamA_dom"/>
</dbReference>
<name>A0A2M7XXG0_9BACT</name>
<keyword evidence="1" id="KW-0812">Transmembrane</keyword>
<evidence type="ECO:0000259" key="2">
    <source>
        <dbReference type="Pfam" id="PF00892"/>
    </source>
</evidence>
<dbReference type="Proteomes" id="UP000229647">
    <property type="component" value="Unassembled WGS sequence"/>
</dbReference>
<accession>A0A2M7XXG0</accession>
<gene>
    <name evidence="3" type="ORF">CO165_03665</name>
</gene>
<reference evidence="4" key="1">
    <citation type="submission" date="2017-09" db="EMBL/GenBank/DDBJ databases">
        <title>Depth-based differentiation of microbial function through sediment-hosted aquifers and enrichment of novel symbionts in the deep terrestrial subsurface.</title>
        <authorList>
            <person name="Probst A.J."/>
            <person name="Ladd B."/>
            <person name="Jarett J.K."/>
            <person name="Geller-Mcgrath D.E."/>
            <person name="Sieber C.M.K."/>
            <person name="Emerson J.B."/>
            <person name="Anantharaman K."/>
            <person name="Thomas B.C."/>
            <person name="Malmstrom R."/>
            <person name="Stieglmeier M."/>
            <person name="Klingl A."/>
            <person name="Woyke T."/>
            <person name="Ryan C.M."/>
            <person name="Banfield J.F."/>
        </authorList>
    </citation>
    <scope>NUCLEOTIDE SEQUENCE [LARGE SCALE GENOMIC DNA]</scope>
</reference>
<feature type="transmembrane region" description="Helical" evidence="1">
    <location>
        <begin position="57"/>
        <end position="74"/>
    </location>
</feature>
<sequence>KFSWKIVLLSFFNFIAYFFGLKAFVLAEVTQVIPIMQLSTIMTVIAGIFLLNEKSNLAKKLLAGIIAVVGVFLLK</sequence>